<protein>
    <submittedName>
        <fullName evidence="1">Uncharacterized protein</fullName>
    </submittedName>
</protein>
<gene>
    <name evidence="1" type="ORF">AX774_g1446</name>
</gene>
<name>A0A1R1PVM1_ZANCU</name>
<evidence type="ECO:0000313" key="2">
    <source>
        <dbReference type="Proteomes" id="UP000188320"/>
    </source>
</evidence>
<dbReference type="AlphaFoldDB" id="A0A1R1PVM1"/>
<accession>A0A1R1PVM1</accession>
<evidence type="ECO:0000313" key="1">
    <source>
        <dbReference type="EMBL" id="OMH85016.1"/>
    </source>
</evidence>
<organism evidence="1 2">
    <name type="scientific">Zancudomyces culisetae</name>
    <name type="common">Gut fungus</name>
    <name type="synonym">Smittium culisetae</name>
    <dbReference type="NCBI Taxonomy" id="1213189"/>
    <lineage>
        <taxon>Eukaryota</taxon>
        <taxon>Fungi</taxon>
        <taxon>Fungi incertae sedis</taxon>
        <taxon>Zoopagomycota</taxon>
        <taxon>Kickxellomycotina</taxon>
        <taxon>Harpellomycetes</taxon>
        <taxon>Harpellales</taxon>
        <taxon>Legeriomycetaceae</taxon>
        <taxon>Zancudomyces</taxon>
    </lineage>
</organism>
<dbReference type="EMBL" id="LSSK01000120">
    <property type="protein sequence ID" value="OMH85016.1"/>
    <property type="molecule type" value="Genomic_DNA"/>
</dbReference>
<keyword evidence="2" id="KW-1185">Reference proteome</keyword>
<dbReference type="Proteomes" id="UP000188320">
    <property type="component" value="Unassembled WGS sequence"/>
</dbReference>
<proteinExistence type="predicted"/>
<reference evidence="2" key="1">
    <citation type="submission" date="2017-01" db="EMBL/GenBank/DDBJ databases">
        <authorList>
            <person name="Wang Y."/>
            <person name="White M."/>
            <person name="Kvist S."/>
            <person name="Moncalvo J.-M."/>
        </authorList>
    </citation>
    <scope>NUCLEOTIDE SEQUENCE [LARGE SCALE GENOMIC DNA]</scope>
    <source>
        <strain evidence="2">COL-18-3</strain>
    </source>
</reference>
<comment type="caution">
    <text evidence="1">The sequence shown here is derived from an EMBL/GenBank/DDBJ whole genome shotgun (WGS) entry which is preliminary data.</text>
</comment>
<sequence>MKVVTSALITLMYIMSSVFCRIRRTIRVEKKEGGCHQYRDVEGAAKAIDELGLFRDNPSITHYIQGVYSDEDLPIRHYENIVAREVCTFTNPVTNSEEVTDRVKPFVRTRFNSNFIFKKEGCKYPHTEVASGCGIRAVGARNDFVEYRVCEATDFCVISASAFDLKDGEFRKSYYDKDCYYYLYVACKKIEGGTINSSERTLPDLKPDPLLIKQ</sequence>